<keyword evidence="9" id="KW-1185">Reference proteome</keyword>
<dbReference type="PROSITE" id="PS00144">
    <property type="entry name" value="ASN_GLN_ASE_1"/>
    <property type="match status" value="1"/>
</dbReference>
<dbReference type="PANTHER" id="PTHR11707">
    <property type="entry name" value="L-ASPARAGINASE"/>
    <property type="match status" value="1"/>
</dbReference>
<dbReference type="InterPro" id="IPR006034">
    <property type="entry name" value="Asparaginase/glutaminase-like"/>
</dbReference>
<dbReference type="Gene3D" id="3.40.50.1170">
    <property type="entry name" value="L-asparaginase, N-terminal domain"/>
    <property type="match status" value="1"/>
</dbReference>
<dbReference type="Proteomes" id="UP000215590">
    <property type="component" value="Unassembled WGS sequence"/>
</dbReference>
<dbReference type="InterPro" id="IPR036152">
    <property type="entry name" value="Asp/glu_Ase-like_sf"/>
</dbReference>
<feature type="binding site" evidence="4">
    <location>
        <position position="59"/>
    </location>
    <ligand>
        <name>substrate</name>
    </ligand>
</feature>
<dbReference type="InterPro" id="IPR037152">
    <property type="entry name" value="L-asparaginase_N_sf"/>
</dbReference>
<evidence type="ECO:0000313" key="8">
    <source>
        <dbReference type="EMBL" id="OYR12080.1"/>
    </source>
</evidence>
<dbReference type="GO" id="GO:0006528">
    <property type="term" value="P:asparagine metabolic process"/>
    <property type="evidence" value="ECO:0007669"/>
    <property type="project" value="InterPro"/>
</dbReference>
<dbReference type="SMART" id="SM00870">
    <property type="entry name" value="Asparaginase"/>
    <property type="match status" value="1"/>
</dbReference>
<dbReference type="RefSeq" id="WP_094509268.1">
    <property type="nucleotide sequence ID" value="NZ_JBHEEK010000020.1"/>
</dbReference>
<dbReference type="AlphaFoldDB" id="A0A256FBI3"/>
<evidence type="ECO:0000256" key="1">
    <source>
        <dbReference type="ARBA" id="ARBA00010518"/>
    </source>
</evidence>
<evidence type="ECO:0000256" key="5">
    <source>
        <dbReference type="PROSITE-ProRule" id="PRU10099"/>
    </source>
</evidence>
<dbReference type="PANTHER" id="PTHR11707:SF28">
    <property type="entry name" value="60 KDA LYSOPHOSPHOLIPASE"/>
    <property type="match status" value="1"/>
</dbReference>
<dbReference type="PROSITE" id="PS51732">
    <property type="entry name" value="ASN_GLN_ASE_3"/>
    <property type="match status" value="1"/>
</dbReference>
<evidence type="ECO:0000256" key="4">
    <source>
        <dbReference type="PIRSR" id="PIRSR001220-2"/>
    </source>
</evidence>
<protein>
    <submittedName>
        <fullName evidence="8">Asparaginase family protein</fullName>
    </submittedName>
</protein>
<dbReference type="SUPFAM" id="SSF53774">
    <property type="entry name" value="Glutaminase/Asparaginase"/>
    <property type="match status" value="1"/>
</dbReference>
<dbReference type="InterPro" id="IPR027474">
    <property type="entry name" value="L-asparaginase_N"/>
</dbReference>
<dbReference type="InterPro" id="IPR040919">
    <property type="entry name" value="Asparaginase_C"/>
</dbReference>
<feature type="binding site" evidence="4">
    <location>
        <begin position="92"/>
        <end position="93"/>
    </location>
    <ligand>
        <name>substrate</name>
    </ligand>
</feature>
<evidence type="ECO:0000256" key="3">
    <source>
        <dbReference type="PIRSR" id="PIRSR001220-1"/>
    </source>
</evidence>
<keyword evidence="2" id="KW-0378">Hydrolase</keyword>
<feature type="active site" evidence="5">
    <location>
        <position position="18"/>
    </location>
</feature>
<dbReference type="PRINTS" id="PR00139">
    <property type="entry name" value="ASNGLNASE"/>
</dbReference>
<accession>A0A256FBI3</accession>
<evidence type="ECO:0000259" key="6">
    <source>
        <dbReference type="Pfam" id="PF00710"/>
    </source>
</evidence>
<organism evidence="8 9">
    <name type="scientific">Brucella thiophenivorans</name>
    <dbReference type="NCBI Taxonomy" id="571255"/>
    <lineage>
        <taxon>Bacteria</taxon>
        <taxon>Pseudomonadati</taxon>
        <taxon>Pseudomonadota</taxon>
        <taxon>Alphaproteobacteria</taxon>
        <taxon>Hyphomicrobiales</taxon>
        <taxon>Brucellaceae</taxon>
        <taxon>Brucella/Ochrobactrum group</taxon>
        <taxon>Brucella</taxon>
    </lineage>
</organism>
<gene>
    <name evidence="8" type="ORF">CEV31_3663</name>
</gene>
<dbReference type="Gene3D" id="3.40.50.40">
    <property type="match status" value="1"/>
</dbReference>
<comment type="similarity">
    <text evidence="1">Belongs to the asparaginase 1 family.</text>
</comment>
<reference evidence="8 9" key="1">
    <citation type="submission" date="2017-07" db="EMBL/GenBank/DDBJ databases">
        <title>Phylogenetic study on the rhizospheric bacterium Ochrobactrum sp. A44.</title>
        <authorList>
            <person name="Krzyzanowska D.M."/>
            <person name="Ossowicki A."/>
            <person name="Rajewska M."/>
            <person name="Maciag T."/>
            <person name="Kaczynski Z."/>
            <person name="Czerwicka M."/>
            <person name="Jafra S."/>
        </authorList>
    </citation>
    <scope>NUCLEOTIDE SEQUENCE [LARGE SCALE GENOMIC DNA]</scope>
    <source>
        <strain evidence="8 9">DSM 7216</strain>
    </source>
</reference>
<evidence type="ECO:0000256" key="2">
    <source>
        <dbReference type="ARBA" id="ARBA00022801"/>
    </source>
</evidence>
<evidence type="ECO:0000259" key="7">
    <source>
        <dbReference type="Pfam" id="PF17763"/>
    </source>
</evidence>
<feature type="domain" description="Asparaginase/glutaminase C-terminal" evidence="7">
    <location>
        <begin position="196"/>
        <end position="311"/>
    </location>
</feature>
<dbReference type="InterPro" id="IPR027473">
    <property type="entry name" value="L-asparaginase_C"/>
</dbReference>
<dbReference type="GO" id="GO:0004067">
    <property type="term" value="F:asparaginase activity"/>
    <property type="evidence" value="ECO:0007669"/>
    <property type="project" value="UniProtKB-UniRule"/>
</dbReference>
<evidence type="ECO:0000313" key="9">
    <source>
        <dbReference type="Proteomes" id="UP000215590"/>
    </source>
</evidence>
<dbReference type="Pfam" id="PF17763">
    <property type="entry name" value="Asparaginase_C"/>
    <property type="match status" value="1"/>
</dbReference>
<dbReference type="Pfam" id="PF00710">
    <property type="entry name" value="Asparaginase"/>
    <property type="match status" value="1"/>
</dbReference>
<dbReference type="OrthoDB" id="9788068at2"/>
<comment type="caution">
    <text evidence="8">The sequence shown here is derived from an EMBL/GenBank/DDBJ whole genome shotgun (WGS) entry which is preliminary data.</text>
</comment>
<dbReference type="CDD" id="cd08964">
    <property type="entry name" value="L-asparaginase_II"/>
    <property type="match status" value="1"/>
</dbReference>
<dbReference type="InterPro" id="IPR004550">
    <property type="entry name" value="AsnASE_II"/>
</dbReference>
<dbReference type="InterPro" id="IPR020827">
    <property type="entry name" value="Asparaginase/glutaminase_AS1"/>
</dbReference>
<dbReference type="EMBL" id="NNRJ01000058">
    <property type="protein sequence ID" value="OYR12080.1"/>
    <property type="molecule type" value="Genomic_DNA"/>
</dbReference>
<dbReference type="PIRSF" id="PIRSF500176">
    <property type="entry name" value="L_ASNase"/>
    <property type="match status" value="1"/>
</dbReference>
<name>A0A256FBI3_9HYPH</name>
<proteinExistence type="inferred from homology"/>
<feature type="active site" description="O-isoaspartyl threonine intermediate" evidence="3">
    <location>
        <position position="18"/>
    </location>
</feature>
<feature type="domain" description="L-asparaginase N-terminal" evidence="6">
    <location>
        <begin position="10"/>
        <end position="178"/>
    </location>
</feature>
<dbReference type="PIRSF" id="PIRSF001220">
    <property type="entry name" value="L-ASNase_gatD"/>
    <property type="match status" value="1"/>
</dbReference>
<dbReference type="SFLD" id="SFLDS00057">
    <property type="entry name" value="Glutaminase/Asparaginase"/>
    <property type="match status" value="1"/>
</dbReference>
<sequence length="316" mass="32716">MNNTQFKPLVAIIATGGTIASKRGEDGASTPTLSGDDLLATLGDVNAELRAIDLMAKDSSSLTLFDMQTISDAVEVQLNDPAIHGIVVLHGTDSMEETALLVHLQRHPSKPVIFTGAQFTADHPDADGPTNLTAAIGLATDPANSEKGVLIAFGGRIVPAWGAFKYSSDDADAFRSVRELKTPDSIPLLAPVSGMRIDIVAIHPGCDDVHIQASINAGANGIVLAALGSGNANVRIINAIVQCAQLNIPVVISSRVPTGILVPGYGGGGGGFDLVQAGAVCSQTLRPGQARILLASMVANRCPQDAIVRAFDDLNF</sequence>